<accession>A0A9P6QDV8</accession>
<dbReference type="Proteomes" id="UP000807716">
    <property type="component" value="Unassembled WGS sequence"/>
</dbReference>
<evidence type="ECO:0000256" key="1">
    <source>
        <dbReference type="SAM" id="MobiDB-lite"/>
    </source>
</evidence>
<keyword evidence="4" id="KW-1185">Reference proteome</keyword>
<evidence type="ECO:0000256" key="2">
    <source>
        <dbReference type="SAM" id="SignalP"/>
    </source>
</evidence>
<evidence type="ECO:0000313" key="3">
    <source>
        <dbReference type="EMBL" id="KAG0266444.1"/>
    </source>
</evidence>
<keyword evidence="2" id="KW-0732">Signal</keyword>
<gene>
    <name evidence="3" type="ORF">DFQ27_009746</name>
</gene>
<feature type="compositionally biased region" description="Low complexity" evidence="1">
    <location>
        <begin position="371"/>
        <end position="381"/>
    </location>
</feature>
<feature type="region of interest" description="Disordered" evidence="1">
    <location>
        <begin position="335"/>
        <end position="381"/>
    </location>
</feature>
<evidence type="ECO:0000313" key="4">
    <source>
        <dbReference type="Proteomes" id="UP000807716"/>
    </source>
</evidence>
<comment type="caution">
    <text evidence="3">The sequence shown here is derived from an EMBL/GenBank/DDBJ whole genome shotgun (WGS) entry which is preliminary data.</text>
</comment>
<protein>
    <submittedName>
        <fullName evidence="3">Uncharacterized protein</fullName>
    </submittedName>
</protein>
<feature type="compositionally biased region" description="Basic and acidic residues" evidence="1">
    <location>
        <begin position="357"/>
        <end position="370"/>
    </location>
</feature>
<reference evidence="3" key="1">
    <citation type="journal article" date="2020" name="Fungal Divers.">
        <title>Resolving the Mortierellaceae phylogeny through synthesis of multi-gene phylogenetics and phylogenomics.</title>
        <authorList>
            <person name="Vandepol N."/>
            <person name="Liber J."/>
            <person name="Desiro A."/>
            <person name="Na H."/>
            <person name="Kennedy M."/>
            <person name="Barry K."/>
            <person name="Grigoriev I.V."/>
            <person name="Miller A.N."/>
            <person name="O'Donnell K."/>
            <person name="Stajich J.E."/>
            <person name="Bonito G."/>
        </authorList>
    </citation>
    <scope>NUCLEOTIDE SEQUENCE</scope>
    <source>
        <strain evidence="3">BC1065</strain>
    </source>
</reference>
<name>A0A9P6QDV8_9FUNG</name>
<feature type="signal peptide" evidence="2">
    <location>
        <begin position="1"/>
        <end position="18"/>
    </location>
</feature>
<feature type="chain" id="PRO_5040377071" evidence="2">
    <location>
        <begin position="19"/>
        <end position="381"/>
    </location>
</feature>
<dbReference type="OrthoDB" id="2445035at2759"/>
<organism evidence="3 4">
    <name type="scientific">Actinomortierella ambigua</name>
    <dbReference type="NCBI Taxonomy" id="1343610"/>
    <lineage>
        <taxon>Eukaryota</taxon>
        <taxon>Fungi</taxon>
        <taxon>Fungi incertae sedis</taxon>
        <taxon>Mucoromycota</taxon>
        <taxon>Mortierellomycotina</taxon>
        <taxon>Mortierellomycetes</taxon>
        <taxon>Mortierellales</taxon>
        <taxon>Mortierellaceae</taxon>
        <taxon>Actinomortierella</taxon>
    </lineage>
</organism>
<sequence length="381" mass="41209">MRVLSITSCLALITVVVAQVQDGANNRQAAIGLIPDYQWGDADIEGQDAFRTELADSIRELEFRAMFLDSLDASAEDVSKLEAEETSCTVNLSPASESVKKIIDTLKDPASKTSDLYTPIASQAQTIVDSFNTPASLASLGSALVSLQTFSRLLAYAKDTTAVGPLLLQAATIVQTNLECLSKGNKDAAPVDPDMVVVGNSPSNEAELSFQQERCYQIADLYRSMVDVLAKKASSVSEGSSDEMKRSMTGIRNVLDIMAKSSISANNADLLKMQPIFMADLLGQFRDEYVPLADKDDQKLFAEAGLSLAIGSSNALEACLRIAKDPVTAIADLNEELEHEDTGENENKGAQGQNKDGQQDQHELPAKDQQEQQQQPQQQQQ</sequence>
<proteinExistence type="predicted"/>
<dbReference type="EMBL" id="JAAAJB010000093">
    <property type="protein sequence ID" value="KAG0266444.1"/>
    <property type="molecule type" value="Genomic_DNA"/>
</dbReference>
<dbReference type="AlphaFoldDB" id="A0A9P6QDV8"/>